<name>A0A2U3DBA6_SULT2</name>
<dbReference type="InterPro" id="IPR012504">
    <property type="entry name" value="Spore_YabP"/>
</dbReference>
<dbReference type="GO" id="GO:0030435">
    <property type="term" value="P:sporulation resulting in formation of a cellular spore"/>
    <property type="evidence" value="ECO:0007669"/>
    <property type="project" value="InterPro"/>
</dbReference>
<comment type="caution">
    <text evidence="1">The sequence shown here is derived from an EMBL/GenBank/DDBJ whole genome shotgun (WGS) entry which is preliminary data.</text>
</comment>
<accession>A0A2U3DBA6</accession>
<protein>
    <submittedName>
        <fullName evidence="1">Sporulation protein YabP</fullName>
    </submittedName>
</protein>
<dbReference type="PIRSF" id="PIRSF011576">
    <property type="entry name" value="YabP"/>
    <property type="match status" value="1"/>
</dbReference>
<keyword evidence="2" id="KW-1185">Reference proteome</keyword>
<dbReference type="InterPro" id="IPR022476">
    <property type="entry name" value="Spore_YabP/YqfC"/>
</dbReference>
<proteinExistence type="predicted"/>
<dbReference type="Proteomes" id="UP000245380">
    <property type="component" value="Unassembled WGS sequence"/>
</dbReference>
<reference evidence="1 2" key="1">
    <citation type="submission" date="2016-11" db="EMBL/GenBank/DDBJ databases">
        <title>Comparative genomics of Acidibacillus ferroxidans species.</title>
        <authorList>
            <person name="Oliveira G."/>
            <person name="Nunes G."/>
            <person name="Oliveira R."/>
            <person name="Araujo F."/>
            <person name="Salim A."/>
            <person name="Scholte L."/>
            <person name="Morais D."/>
            <person name="Nancucheo I."/>
            <person name="Johnson D.B."/>
            <person name="Grail B."/>
            <person name="Bittencourt J."/>
            <person name="Valadares R."/>
        </authorList>
    </citation>
    <scope>NUCLEOTIDE SEQUENCE [LARGE SCALE GENOMIC DNA]</scope>
    <source>
        <strain evidence="1 2">Y002</strain>
    </source>
</reference>
<dbReference type="Gene3D" id="2.60.40.2000">
    <property type="match status" value="1"/>
</dbReference>
<evidence type="ECO:0000313" key="2">
    <source>
        <dbReference type="Proteomes" id="UP000245380"/>
    </source>
</evidence>
<sequence length="98" mass="11115">MPDERQRRELDKHQILVINRQYAEVTGVLNIESFDVREFVLQTTSGMLAIRGDNLHIKALSLENGLVSIEGAIFDFVYFDEGFSAAHKAKGFLGKIFK</sequence>
<organism evidence="1 2">
    <name type="scientific">Sulfoacidibacillus thermotolerans</name>
    <name type="common">Acidibacillus sulfuroxidans</name>
    <dbReference type="NCBI Taxonomy" id="1765684"/>
    <lineage>
        <taxon>Bacteria</taxon>
        <taxon>Bacillati</taxon>
        <taxon>Bacillota</taxon>
        <taxon>Bacilli</taxon>
        <taxon>Bacillales</taxon>
        <taxon>Alicyclobacillaceae</taxon>
        <taxon>Sulfoacidibacillus</taxon>
    </lineage>
</organism>
<gene>
    <name evidence="1" type="ORF">BM613_02680</name>
</gene>
<dbReference type="NCBIfam" id="TIGR02892">
    <property type="entry name" value="spore_yabP"/>
    <property type="match status" value="1"/>
</dbReference>
<dbReference type="AlphaFoldDB" id="A0A2U3DBA6"/>
<dbReference type="Pfam" id="PF07873">
    <property type="entry name" value="YabP"/>
    <property type="match status" value="1"/>
</dbReference>
<dbReference type="EMBL" id="MPDK01000003">
    <property type="protein sequence ID" value="PWI58571.1"/>
    <property type="molecule type" value="Genomic_DNA"/>
</dbReference>
<dbReference type="InterPro" id="IPR038705">
    <property type="entry name" value="YabP_sf"/>
</dbReference>
<evidence type="ECO:0000313" key="1">
    <source>
        <dbReference type="EMBL" id="PWI58571.1"/>
    </source>
</evidence>